<dbReference type="EMBL" id="MK310226">
    <property type="protein sequence ID" value="QBI90009.1"/>
    <property type="molecule type" value="Genomic_DNA"/>
</dbReference>
<sequence length="548" mass="60934">MSKSNTATGAGGTVNAPKPPAHYAKRADAGDETWIEDAIEDYLGINLGQAQRQICRAVATNKQVLVVSANSLGKSYILAAITIVWLFCRYPAVSFATSGTERKMKRTYCKPVEALHSDARIPLPGEYKHRPPRIEIEGEPEHFFEASSPRDAGELEGVHSAFTLAIIEEADKAAVDKDVIEAMRSLASDDRDRLIAIANPPEDETNSIYPLMDDHPNWEVLRFSTFDAHNVQVSMGNIDGPRIDGIADISKLEDDWVEYNASEWPGLETALRVSAPKLNEDGDLVFERDDALEDNPDFRPDLSKRWHRRRAGIMPPDGARVHRPFTLDDVESAWKRGDVLEEEQQYTDWQLPKPIGSAIDVARETDRTVLATIHGDVMRIHYCEQGTNHVDQADELEEILETMARHPLVVDFIGSGQAIHDLLAESFPDVGKFEANAEATQSADYYDKWSEGMDALGDWLDDGGVIQHRGLRKEMKAAAREVEFSENYYASRGGADGTKVYELSSKDDIKDRLDASPDILDAAMMAAWVADDETSIEDDSGGDWMITV</sequence>
<dbReference type="Gene3D" id="3.30.420.240">
    <property type="match status" value="1"/>
</dbReference>
<organism evidence="2 3">
    <name type="scientific">Halobacterium phage ChaoS9</name>
    <dbReference type="NCBI Taxonomy" id="2847105"/>
    <lineage>
        <taxon>Viruses</taxon>
        <taxon>Duplodnaviria</taxon>
        <taxon>Heunggongvirae</taxon>
        <taxon>Uroviricota</taxon>
        <taxon>Caudoviricetes</taxon>
        <taxon>Vertoviridae</taxon>
        <taxon>Chaovirus</taxon>
        <taxon>Chaovirus bigenum</taxon>
        <taxon>Chaovirus ChaoS9</taxon>
    </lineage>
</organism>
<evidence type="ECO:0000256" key="1">
    <source>
        <dbReference type="SAM" id="MobiDB-lite"/>
    </source>
</evidence>
<dbReference type="RefSeq" id="YP_010077950.1">
    <property type="nucleotide sequence ID" value="NC_054953.1"/>
</dbReference>
<protein>
    <submittedName>
        <fullName evidence="2">Terminase large subunit</fullName>
    </submittedName>
</protein>
<name>A0A481V8D0_9CAUD</name>
<evidence type="ECO:0000313" key="2">
    <source>
        <dbReference type="EMBL" id="QBI90009.1"/>
    </source>
</evidence>
<evidence type="ECO:0000313" key="3">
    <source>
        <dbReference type="Proteomes" id="UP000294095"/>
    </source>
</evidence>
<dbReference type="GeneID" id="65066855"/>
<dbReference type="Proteomes" id="UP000294095">
    <property type="component" value="Segment"/>
</dbReference>
<dbReference type="InterPro" id="IPR027417">
    <property type="entry name" value="P-loop_NTPase"/>
</dbReference>
<gene>
    <name evidence="2" type="primary">terL</name>
    <name evidence="2" type="ORF">ChaoS9_010</name>
</gene>
<feature type="region of interest" description="Disordered" evidence="1">
    <location>
        <begin position="1"/>
        <end position="23"/>
    </location>
</feature>
<keyword evidence="3" id="KW-1185">Reference proteome</keyword>
<dbReference type="Gene3D" id="3.40.50.300">
    <property type="entry name" value="P-loop containing nucleotide triphosphate hydrolases"/>
    <property type="match status" value="1"/>
</dbReference>
<proteinExistence type="predicted"/>
<reference evidence="3" key="1">
    <citation type="journal article" date="2019" name="Genes (Basel)">
        <title>Halobacterium salinarum virus ChaoS9, a Novel Halovirus Related to PhiH1 and PhiCh1.</title>
        <authorList>
            <person name="Dyall-Smith M."/>
            <person name="Palm P."/>
            <person name="Wanner G."/>
            <person name="Witte A."/>
            <person name="Oesterhelt D."/>
            <person name="Pfeiffer F."/>
        </authorList>
    </citation>
    <scope>NUCLEOTIDE SEQUENCE [LARGE SCALE GENOMIC DNA]</scope>
</reference>
<accession>A0A481V8D0</accession>